<evidence type="ECO:0000313" key="3">
    <source>
        <dbReference type="EnsemblProtists" id="EKX48376"/>
    </source>
</evidence>
<dbReference type="eggNOG" id="KOG2607">
    <property type="taxonomic scope" value="Eukaryota"/>
</dbReference>
<dbReference type="AlphaFoldDB" id="L1JIR6"/>
<proteinExistence type="inferred from homology"/>
<reference evidence="4" key="2">
    <citation type="submission" date="2012-11" db="EMBL/GenBank/DDBJ databases">
        <authorList>
            <person name="Kuo A."/>
            <person name="Curtis B.A."/>
            <person name="Tanifuji G."/>
            <person name="Burki F."/>
            <person name="Gruber A."/>
            <person name="Irimia M."/>
            <person name="Maruyama S."/>
            <person name="Arias M.C."/>
            <person name="Ball S.G."/>
            <person name="Gile G.H."/>
            <person name="Hirakawa Y."/>
            <person name="Hopkins J.F."/>
            <person name="Rensing S.A."/>
            <person name="Schmutz J."/>
            <person name="Symeonidi A."/>
            <person name="Elias M."/>
            <person name="Eveleigh R.J."/>
            <person name="Herman E.K."/>
            <person name="Klute M.J."/>
            <person name="Nakayama T."/>
            <person name="Obornik M."/>
            <person name="Reyes-Prieto A."/>
            <person name="Armbrust E.V."/>
            <person name="Aves S.J."/>
            <person name="Beiko R.G."/>
            <person name="Coutinho P."/>
            <person name="Dacks J.B."/>
            <person name="Durnford D.G."/>
            <person name="Fast N.M."/>
            <person name="Green B.R."/>
            <person name="Grisdale C."/>
            <person name="Hempe F."/>
            <person name="Henrissat B."/>
            <person name="Hoppner M.P."/>
            <person name="Ishida K.-I."/>
            <person name="Kim E."/>
            <person name="Koreny L."/>
            <person name="Kroth P.G."/>
            <person name="Liu Y."/>
            <person name="Malik S.-B."/>
            <person name="Maier U.G."/>
            <person name="McRose D."/>
            <person name="Mock T."/>
            <person name="Neilson J.A."/>
            <person name="Onodera N.T."/>
            <person name="Poole A.M."/>
            <person name="Pritham E.J."/>
            <person name="Richards T.A."/>
            <person name="Rocap G."/>
            <person name="Roy S.W."/>
            <person name="Sarai C."/>
            <person name="Schaack S."/>
            <person name="Shirato S."/>
            <person name="Slamovits C.H."/>
            <person name="Spencer D.F."/>
            <person name="Suzuki S."/>
            <person name="Worden A.Z."/>
            <person name="Zauner S."/>
            <person name="Barry K."/>
            <person name="Bell C."/>
            <person name="Bharti A.K."/>
            <person name="Crow J.A."/>
            <person name="Grimwood J."/>
            <person name="Kramer R."/>
            <person name="Lindquist E."/>
            <person name="Lucas S."/>
            <person name="Salamov A."/>
            <person name="McFadden G.I."/>
            <person name="Lane C.E."/>
            <person name="Keeling P.J."/>
            <person name="Gray M.W."/>
            <person name="Grigoriev I.V."/>
            <person name="Archibald J.M."/>
        </authorList>
    </citation>
    <scope>NUCLEOTIDE SEQUENCE</scope>
    <source>
        <strain evidence="4">CCMP2712</strain>
    </source>
</reference>
<gene>
    <name evidence="2" type="ORF">GUITHDRAFT_136881</name>
</gene>
<protein>
    <recommendedName>
        <fullName evidence="5">CDK5 regulatory subunit associated protein 3</fullName>
    </recommendedName>
</protein>
<dbReference type="Pfam" id="PF05600">
    <property type="entry name" value="CDK5RAP3"/>
    <property type="match status" value="2"/>
</dbReference>
<evidence type="ECO:0000313" key="2">
    <source>
        <dbReference type="EMBL" id="EKX48376.1"/>
    </source>
</evidence>
<dbReference type="GO" id="GO:0007346">
    <property type="term" value="P:regulation of mitotic cell cycle"/>
    <property type="evidence" value="ECO:0007669"/>
    <property type="project" value="TreeGrafter"/>
</dbReference>
<name>L1JIR6_GUITC</name>
<dbReference type="STRING" id="905079.L1JIR6"/>
<accession>L1JIR6</accession>
<dbReference type="HOGENOM" id="CLU_025645_1_0_1"/>
<dbReference type="EMBL" id="JH992986">
    <property type="protein sequence ID" value="EKX48376.1"/>
    <property type="molecule type" value="Genomic_DNA"/>
</dbReference>
<evidence type="ECO:0000313" key="4">
    <source>
        <dbReference type="Proteomes" id="UP000011087"/>
    </source>
</evidence>
<dbReference type="InterPro" id="IPR008491">
    <property type="entry name" value="CDK5RAP3"/>
</dbReference>
<organism evidence="2">
    <name type="scientific">Guillardia theta (strain CCMP2712)</name>
    <name type="common">Cryptophyte</name>
    <dbReference type="NCBI Taxonomy" id="905079"/>
    <lineage>
        <taxon>Eukaryota</taxon>
        <taxon>Cryptophyceae</taxon>
        <taxon>Pyrenomonadales</taxon>
        <taxon>Geminigeraceae</taxon>
        <taxon>Guillardia</taxon>
    </lineage>
</organism>
<sequence>MAEEPLDVNLARMREWLKERQMIRDDWRASLQAIQDKVGRALEGLPENEALAEVKEGINVKEVNYLLCRKLRDILTSDKDTSQKNWLGQYKNQATKEWETILSLYHKDNVHLAEAAQVLAQNVQFEIPAIQKMIQQCTRQQQELHRKENEYKRGAGEYKARFEAECLKLGIEGGNLMKELLKRSEELPKLYLEMIETAKSDEIRRACELYVCYVRYITEKDSELKDLLPSLSKITQEPLPSLQQMESIAFAEDAVTLEDMQSLVNDVEPSAVAEIDWGDLDVGQQQEETGGIDWGEPEQAAGDGGIDWGDSEAVQGDVEQAAEIDWGEIADMADITVEEDCAVGAAMEDLTGVPFCLIRKKMRWLPERFSRPTPQEGDAFIYCMLSCLTLRSKLLNDIMEIHTFVRARISELQSSEYIAVVDEKRPAELDKETESFLQSCSKRFRERLVSSLEMRRSNACKLEACIEDCQRKRQELGETIRELQPKLSALIQNTRSMQRGTEAVLMIMTDLLKRPVNIVGDINMVLREG</sequence>
<dbReference type="GO" id="GO:0012505">
    <property type="term" value="C:endomembrane system"/>
    <property type="evidence" value="ECO:0007669"/>
    <property type="project" value="TreeGrafter"/>
</dbReference>
<dbReference type="RefSeq" id="XP_005835356.1">
    <property type="nucleotide sequence ID" value="XM_005835299.1"/>
</dbReference>
<dbReference type="KEGG" id="gtt:GUITHDRAFT_136881"/>
<dbReference type="EnsemblProtists" id="EKX48376">
    <property type="protein sequence ID" value="EKX48376"/>
    <property type="gene ID" value="GUITHDRAFT_136881"/>
</dbReference>
<dbReference type="OMA" id="CRLYEKN"/>
<dbReference type="PANTHER" id="PTHR14894:SF0">
    <property type="entry name" value="CDK5 REGULATORY SUBUNIT-ASSOCIATED PROTEIN 3"/>
    <property type="match status" value="1"/>
</dbReference>
<comment type="similarity">
    <text evidence="1">Belongs to the CDK5RAP3 family.</text>
</comment>
<dbReference type="PaxDb" id="55529-EKX48376"/>
<evidence type="ECO:0008006" key="5">
    <source>
        <dbReference type="Google" id="ProtNLM"/>
    </source>
</evidence>
<dbReference type="PANTHER" id="PTHR14894">
    <property type="entry name" value="CDK5 REGULATORY SUBUNIT-ASSOCIATED PROTEIN 3"/>
    <property type="match status" value="1"/>
</dbReference>
<dbReference type="Proteomes" id="UP000011087">
    <property type="component" value="Unassembled WGS sequence"/>
</dbReference>
<reference evidence="2 4" key="1">
    <citation type="journal article" date="2012" name="Nature">
        <title>Algal genomes reveal evolutionary mosaicism and the fate of nucleomorphs.</title>
        <authorList>
            <consortium name="DOE Joint Genome Institute"/>
            <person name="Curtis B.A."/>
            <person name="Tanifuji G."/>
            <person name="Burki F."/>
            <person name="Gruber A."/>
            <person name="Irimia M."/>
            <person name="Maruyama S."/>
            <person name="Arias M.C."/>
            <person name="Ball S.G."/>
            <person name="Gile G.H."/>
            <person name="Hirakawa Y."/>
            <person name="Hopkins J.F."/>
            <person name="Kuo A."/>
            <person name="Rensing S.A."/>
            <person name="Schmutz J."/>
            <person name="Symeonidi A."/>
            <person name="Elias M."/>
            <person name="Eveleigh R.J."/>
            <person name="Herman E.K."/>
            <person name="Klute M.J."/>
            <person name="Nakayama T."/>
            <person name="Obornik M."/>
            <person name="Reyes-Prieto A."/>
            <person name="Armbrust E.V."/>
            <person name="Aves S.J."/>
            <person name="Beiko R.G."/>
            <person name="Coutinho P."/>
            <person name="Dacks J.B."/>
            <person name="Durnford D.G."/>
            <person name="Fast N.M."/>
            <person name="Green B.R."/>
            <person name="Grisdale C.J."/>
            <person name="Hempel F."/>
            <person name="Henrissat B."/>
            <person name="Hoppner M.P."/>
            <person name="Ishida K."/>
            <person name="Kim E."/>
            <person name="Koreny L."/>
            <person name="Kroth P.G."/>
            <person name="Liu Y."/>
            <person name="Malik S.B."/>
            <person name="Maier U.G."/>
            <person name="McRose D."/>
            <person name="Mock T."/>
            <person name="Neilson J.A."/>
            <person name="Onodera N.T."/>
            <person name="Poole A.M."/>
            <person name="Pritham E.J."/>
            <person name="Richards T.A."/>
            <person name="Rocap G."/>
            <person name="Roy S.W."/>
            <person name="Sarai C."/>
            <person name="Schaack S."/>
            <person name="Shirato S."/>
            <person name="Slamovits C.H."/>
            <person name="Spencer D.F."/>
            <person name="Suzuki S."/>
            <person name="Worden A.Z."/>
            <person name="Zauner S."/>
            <person name="Barry K."/>
            <person name="Bell C."/>
            <person name="Bharti A.K."/>
            <person name="Crow J.A."/>
            <person name="Grimwood J."/>
            <person name="Kramer R."/>
            <person name="Lindquist E."/>
            <person name="Lucas S."/>
            <person name="Salamov A."/>
            <person name="McFadden G.I."/>
            <person name="Lane C.E."/>
            <person name="Keeling P.J."/>
            <person name="Gray M.W."/>
            <person name="Grigoriev I.V."/>
            <person name="Archibald J.M."/>
        </authorList>
    </citation>
    <scope>NUCLEOTIDE SEQUENCE</scope>
    <source>
        <strain evidence="2 4">CCMP2712</strain>
    </source>
</reference>
<dbReference type="OrthoDB" id="340432at2759"/>
<keyword evidence="4" id="KW-1185">Reference proteome</keyword>
<reference evidence="3" key="3">
    <citation type="submission" date="2015-06" db="UniProtKB">
        <authorList>
            <consortium name="EnsemblProtists"/>
        </authorList>
    </citation>
    <scope>IDENTIFICATION</scope>
</reference>
<evidence type="ECO:0000256" key="1">
    <source>
        <dbReference type="ARBA" id="ARBA00007478"/>
    </source>
</evidence>
<dbReference type="GeneID" id="17304997"/>